<evidence type="ECO:0000256" key="1">
    <source>
        <dbReference type="ARBA" id="ARBA00022538"/>
    </source>
</evidence>
<feature type="repeat" description="ANK" evidence="6">
    <location>
        <begin position="90"/>
        <end position="117"/>
    </location>
</feature>
<evidence type="ECO:0000313" key="8">
    <source>
        <dbReference type="Proteomes" id="UP001202328"/>
    </source>
</evidence>
<dbReference type="SUPFAM" id="SSF48403">
    <property type="entry name" value="Ankyrin repeat"/>
    <property type="match status" value="1"/>
</dbReference>
<protein>
    <submittedName>
        <fullName evidence="7">Uncharacterized protein</fullName>
    </submittedName>
</protein>
<dbReference type="Proteomes" id="UP001202328">
    <property type="component" value="Unassembled WGS sequence"/>
</dbReference>
<dbReference type="PROSITE" id="PS50297">
    <property type="entry name" value="ANK_REP_REGION"/>
    <property type="match status" value="1"/>
</dbReference>
<dbReference type="EMBL" id="JAJJMB010009125">
    <property type="protein sequence ID" value="KAI3916160.1"/>
    <property type="molecule type" value="Genomic_DNA"/>
</dbReference>
<evidence type="ECO:0000256" key="6">
    <source>
        <dbReference type="PROSITE-ProRule" id="PRU00023"/>
    </source>
</evidence>
<name>A0AAD4SQD0_9MAGN</name>
<dbReference type="InterPro" id="IPR036770">
    <property type="entry name" value="Ankyrin_rpt-contain_sf"/>
</dbReference>
<evidence type="ECO:0000313" key="7">
    <source>
        <dbReference type="EMBL" id="KAI3916160.1"/>
    </source>
</evidence>
<keyword evidence="5" id="KW-0407">Ion channel</keyword>
<keyword evidence="2" id="KW-0631">Potassium channel</keyword>
<dbReference type="PROSITE" id="PS50088">
    <property type="entry name" value="ANK_REPEAT"/>
    <property type="match status" value="1"/>
</dbReference>
<evidence type="ECO:0000256" key="3">
    <source>
        <dbReference type="ARBA" id="ARBA00022882"/>
    </source>
</evidence>
<gene>
    <name evidence="7" type="ORF">MKW98_004601</name>
</gene>
<evidence type="ECO:0000256" key="5">
    <source>
        <dbReference type="ARBA" id="ARBA00023303"/>
    </source>
</evidence>
<keyword evidence="3" id="KW-0851">Voltage-gated channel</keyword>
<dbReference type="PANTHER" id="PTHR45743">
    <property type="entry name" value="POTASSIUM CHANNEL AKT1"/>
    <property type="match status" value="1"/>
</dbReference>
<dbReference type="InterPro" id="IPR002110">
    <property type="entry name" value="Ankyrin_rpt"/>
</dbReference>
<organism evidence="7 8">
    <name type="scientific">Papaver atlanticum</name>
    <dbReference type="NCBI Taxonomy" id="357466"/>
    <lineage>
        <taxon>Eukaryota</taxon>
        <taxon>Viridiplantae</taxon>
        <taxon>Streptophyta</taxon>
        <taxon>Embryophyta</taxon>
        <taxon>Tracheophyta</taxon>
        <taxon>Spermatophyta</taxon>
        <taxon>Magnoliopsida</taxon>
        <taxon>Ranunculales</taxon>
        <taxon>Papaveraceae</taxon>
        <taxon>Papaveroideae</taxon>
        <taxon>Papaver</taxon>
    </lineage>
</organism>
<dbReference type="GO" id="GO:0005249">
    <property type="term" value="F:voltage-gated potassium channel activity"/>
    <property type="evidence" value="ECO:0007669"/>
    <property type="project" value="InterPro"/>
</dbReference>
<keyword evidence="6" id="KW-0040">ANK repeat</keyword>
<accession>A0AAD4SQD0</accession>
<reference evidence="7" key="1">
    <citation type="submission" date="2022-04" db="EMBL/GenBank/DDBJ databases">
        <title>A functionally conserved STORR gene fusion in Papaver species that diverged 16.8 million years ago.</title>
        <authorList>
            <person name="Catania T."/>
        </authorList>
    </citation>
    <scope>NUCLEOTIDE SEQUENCE</scope>
    <source>
        <strain evidence="7">S-188037</strain>
    </source>
</reference>
<comment type="caution">
    <text evidence="7">The sequence shown here is derived from an EMBL/GenBank/DDBJ whole genome shotgun (WGS) entry which is preliminary data.</text>
</comment>
<evidence type="ECO:0000256" key="2">
    <source>
        <dbReference type="ARBA" id="ARBA00022826"/>
    </source>
</evidence>
<keyword evidence="3" id="KW-0406">Ion transport</keyword>
<keyword evidence="8" id="KW-1185">Reference proteome</keyword>
<evidence type="ECO:0000256" key="4">
    <source>
        <dbReference type="ARBA" id="ARBA00022958"/>
    </source>
</evidence>
<dbReference type="Gene3D" id="1.25.40.20">
    <property type="entry name" value="Ankyrin repeat-containing domain"/>
    <property type="match status" value="1"/>
</dbReference>
<dbReference type="AlphaFoldDB" id="A0AAD4SQD0"/>
<keyword evidence="3" id="KW-0813">Transport</keyword>
<dbReference type="InterPro" id="IPR045319">
    <property type="entry name" value="KAT/AKT"/>
</dbReference>
<keyword evidence="1" id="KW-0633">Potassium transport</keyword>
<dbReference type="PANTHER" id="PTHR45743:SF2">
    <property type="entry name" value="POTASSIUM CHANNEL AKT1"/>
    <property type="match status" value="1"/>
</dbReference>
<dbReference type="Pfam" id="PF00023">
    <property type="entry name" value="Ank"/>
    <property type="match status" value="1"/>
</dbReference>
<proteinExistence type="predicted"/>
<dbReference type="GO" id="GO:0034702">
    <property type="term" value="C:monoatomic ion channel complex"/>
    <property type="evidence" value="ECO:0007669"/>
    <property type="project" value="UniProtKB-KW"/>
</dbReference>
<keyword evidence="4" id="KW-0630">Potassium</keyword>
<sequence length="136" mass="15425">MILSSGCRRVKDWGQSGEIGVLCYKPQLFQVRTKILNQLLRLIRLAFLNIVQANVGDGTTIMNNLLQHLKDMNDLSNARSSDGDRTCWLMHIAAAKGSENCVVLLLDYGADPNSRDMQKTKEYYSTSLKLRDYKLQ</sequence>